<dbReference type="EMBL" id="GECZ01013632">
    <property type="protein sequence ID" value="JAS56137.1"/>
    <property type="molecule type" value="Transcribed_RNA"/>
</dbReference>
<organism evidence="1">
    <name type="scientific">Cuerna arida</name>
    <dbReference type="NCBI Taxonomy" id="1464854"/>
    <lineage>
        <taxon>Eukaryota</taxon>
        <taxon>Metazoa</taxon>
        <taxon>Ecdysozoa</taxon>
        <taxon>Arthropoda</taxon>
        <taxon>Hexapoda</taxon>
        <taxon>Insecta</taxon>
        <taxon>Pterygota</taxon>
        <taxon>Neoptera</taxon>
        <taxon>Paraneoptera</taxon>
        <taxon>Hemiptera</taxon>
        <taxon>Auchenorrhyncha</taxon>
        <taxon>Membracoidea</taxon>
        <taxon>Cicadellidae</taxon>
        <taxon>Cicadellinae</taxon>
        <taxon>Proconiini</taxon>
        <taxon>Cuerna</taxon>
    </lineage>
</organism>
<name>A0A1B6G116_9HEMI</name>
<dbReference type="AlphaFoldDB" id="A0A1B6G116"/>
<proteinExistence type="predicted"/>
<reference evidence="1" key="1">
    <citation type="submission" date="2015-11" db="EMBL/GenBank/DDBJ databases">
        <title>De novo transcriptome assembly of four potential Pierce s Disease insect vectors from Arizona vineyards.</title>
        <authorList>
            <person name="Tassone E.E."/>
        </authorList>
    </citation>
    <scope>NUCLEOTIDE SEQUENCE</scope>
</reference>
<protein>
    <submittedName>
        <fullName evidence="1">Uncharacterized protein</fullName>
    </submittedName>
</protein>
<sequence length="107" mass="12121">MCFRVRHINQNQISKCPVSVVVTVTHIYDKCLYSCNPSKPSILVGFECRLLLPPAMFYHFIGVLPHPVLHFLVLPPDSEHGRFGVHIPHHKWGITCDVVIVQRIGLG</sequence>
<gene>
    <name evidence="1" type="ORF">g.21766</name>
</gene>
<evidence type="ECO:0000313" key="1">
    <source>
        <dbReference type="EMBL" id="JAS56137.1"/>
    </source>
</evidence>
<feature type="non-terminal residue" evidence="1">
    <location>
        <position position="107"/>
    </location>
</feature>
<accession>A0A1B6G116</accession>